<keyword evidence="4 7" id="KW-1133">Transmembrane helix</keyword>
<dbReference type="Pfam" id="PF02687">
    <property type="entry name" value="FtsX"/>
    <property type="match status" value="1"/>
</dbReference>
<keyword evidence="2" id="KW-1003">Cell membrane</keyword>
<feature type="transmembrane region" description="Helical" evidence="7">
    <location>
        <begin position="360"/>
        <end position="387"/>
    </location>
</feature>
<feature type="domain" description="MacB-like periplasmic core" evidence="9">
    <location>
        <begin position="56"/>
        <end position="275"/>
    </location>
</feature>
<comment type="subcellular location">
    <subcellularLocation>
        <location evidence="1">Cell membrane</location>
        <topology evidence="1">Multi-pass membrane protein</topology>
    </subcellularLocation>
</comment>
<dbReference type="GO" id="GO:0005524">
    <property type="term" value="F:ATP binding"/>
    <property type="evidence" value="ECO:0007669"/>
    <property type="project" value="UniProtKB-KW"/>
</dbReference>
<evidence type="ECO:0000259" key="8">
    <source>
        <dbReference type="Pfam" id="PF02687"/>
    </source>
</evidence>
<evidence type="ECO:0000256" key="7">
    <source>
        <dbReference type="SAM" id="Phobius"/>
    </source>
</evidence>
<comment type="caution">
    <text evidence="10">The sequence shown here is derived from an EMBL/GenBank/DDBJ whole genome shotgun (WGS) entry which is preliminary data.</text>
</comment>
<evidence type="ECO:0000256" key="3">
    <source>
        <dbReference type="ARBA" id="ARBA00022692"/>
    </source>
</evidence>
<keyword evidence="10" id="KW-0067">ATP-binding</keyword>
<dbReference type="EMBL" id="SULG01000007">
    <property type="protein sequence ID" value="TLD43095.1"/>
    <property type="molecule type" value="Genomic_DNA"/>
</dbReference>
<feature type="transmembrane region" description="Helical" evidence="7">
    <location>
        <begin position="399"/>
        <end position="422"/>
    </location>
</feature>
<evidence type="ECO:0000256" key="4">
    <source>
        <dbReference type="ARBA" id="ARBA00022989"/>
    </source>
</evidence>
<proteinExistence type="inferred from homology"/>
<dbReference type="AlphaFoldDB" id="A0A533QEB3"/>
<dbReference type="InterPro" id="IPR025857">
    <property type="entry name" value="MacB_PCD"/>
</dbReference>
<feature type="domain" description="ABC3 transporter permease C-terminal" evidence="8">
    <location>
        <begin position="319"/>
        <end position="431"/>
    </location>
</feature>
<comment type="similarity">
    <text evidence="6">Belongs to the ABC-4 integral membrane protein family.</text>
</comment>
<evidence type="ECO:0000313" key="11">
    <source>
        <dbReference type="Proteomes" id="UP000319783"/>
    </source>
</evidence>
<feature type="transmembrane region" description="Helical" evidence="7">
    <location>
        <begin position="315"/>
        <end position="339"/>
    </location>
</feature>
<keyword evidence="10" id="KW-0547">Nucleotide-binding</keyword>
<evidence type="ECO:0000256" key="5">
    <source>
        <dbReference type="ARBA" id="ARBA00023136"/>
    </source>
</evidence>
<organism evidence="10 11">
    <name type="scientific">Candidatus Jettenia ecosi</name>
    <dbReference type="NCBI Taxonomy" id="2494326"/>
    <lineage>
        <taxon>Bacteria</taxon>
        <taxon>Pseudomonadati</taxon>
        <taxon>Planctomycetota</taxon>
        <taxon>Candidatus Brocadiia</taxon>
        <taxon>Candidatus Brocadiales</taxon>
        <taxon>Candidatus Brocadiaceae</taxon>
        <taxon>Candidatus Jettenia</taxon>
    </lineage>
</organism>
<sequence length="439" mass="47663">MSCESILGQPVKPCPTTLTPFFHEFAAKGSLKKPLIPMPPLLKIALRAIMRNKLRSSLTILGIVIGVGAVIAMVSIGQGAKVMVEKQLESLGTNVLIIIPISTTHTATRGTTGTITLTVNDAVAIERECSAISYVSPGLRTNTQVVYGNLNWTTSVLGIGPDYQLIRNWSMESGRFITQQEVNTMAKVCILGKTVVDNLFGALDPVDKSVRVNNIPFKVVGVLSAKGESAMGQDQDDVVLLPYTTLQRKIMGATHIGVVYASTVTTEARFEAIEQITTLLRQRHRLRPNEENDFNVISQVEFASTIMETSRTMTMLLGSIASVSLIVGGIGIMNIMLVSTTERTREIGIRMAVGAKEKDILFQFLIEATVLSSIGGIIGVIFGIVLSKLVSYFGGWPSLLSPISIAIAFLFSNMVGIFFGYYPARKASRLNLIDALRYE</sequence>
<protein>
    <submittedName>
        <fullName evidence="10">Macrolide export ATP-binding/permease protein MacB</fullName>
    </submittedName>
</protein>
<accession>A0A533QEB3</accession>
<dbReference type="Pfam" id="PF12704">
    <property type="entry name" value="MacB_PCD"/>
    <property type="match status" value="1"/>
</dbReference>
<reference evidence="10 11" key="1">
    <citation type="submission" date="2019-04" db="EMBL/GenBank/DDBJ databases">
        <title>Genome of a novel bacterium Candidatus Jettenia ecosi reconstructed from metagenome of an anammox bioreactor.</title>
        <authorList>
            <person name="Mardanov A.V."/>
            <person name="Beletsky A.V."/>
            <person name="Ravin N.V."/>
            <person name="Botchkova E.A."/>
            <person name="Litti Y.V."/>
            <person name="Nozhevnikova A.N."/>
        </authorList>
    </citation>
    <scope>NUCLEOTIDE SEQUENCE [LARGE SCALE GENOMIC DNA]</scope>
    <source>
        <strain evidence="10">J2</strain>
    </source>
</reference>
<name>A0A533QEB3_9BACT</name>
<evidence type="ECO:0000256" key="2">
    <source>
        <dbReference type="ARBA" id="ARBA00022475"/>
    </source>
</evidence>
<dbReference type="GO" id="GO:0022857">
    <property type="term" value="F:transmembrane transporter activity"/>
    <property type="evidence" value="ECO:0007669"/>
    <property type="project" value="TreeGrafter"/>
</dbReference>
<dbReference type="InterPro" id="IPR050250">
    <property type="entry name" value="Macrolide_Exporter_MacB"/>
</dbReference>
<evidence type="ECO:0000259" key="9">
    <source>
        <dbReference type="Pfam" id="PF12704"/>
    </source>
</evidence>
<keyword evidence="5 7" id="KW-0472">Membrane</keyword>
<dbReference type="Proteomes" id="UP000319783">
    <property type="component" value="Unassembled WGS sequence"/>
</dbReference>
<feature type="transmembrane region" description="Helical" evidence="7">
    <location>
        <begin position="57"/>
        <end position="77"/>
    </location>
</feature>
<dbReference type="PANTHER" id="PTHR30572:SF4">
    <property type="entry name" value="ABC TRANSPORTER PERMEASE YTRF"/>
    <property type="match status" value="1"/>
</dbReference>
<keyword evidence="3 7" id="KW-0812">Transmembrane</keyword>
<evidence type="ECO:0000256" key="1">
    <source>
        <dbReference type="ARBA" id="ARBA00004651"/>
    </source>
</evidence>
<dbReference type="GO" id="GO:0005886">
    <property type="term" value="C:plasma membrane"/>
    <property type="evidence" value="ECO:0007669"/>
    <property type="project" value="UniProtKB-SubCell"/>
</dbReference>
<evidence type="ECO:0000313" key="10">
    <source>
        <dbReference type="EMBL" id="TLD43095.1"/>
    </source>
</evidence>
<dbReference type="InterPro" id="IPR003838">
    <property type="entry name" value="ABC3_permease_C"/>
</dbReference>
<gene>
    <name evidence="10" type="ORF">JETT_0530</name>
</gene>
<evidence type="ECO:0000256" key="6">
    <source>
        <dbReference type="ARBA" id="ARBA00038076"/>
    </source>
</evidence>
<dbReference type="PANTHER" id="PTHR30572">
    <property type="entry name" value="MEMBRANE COMPONENT OF TRANSPORTER-RELATED"/>
    <property type="match status" value="1"/>
</dbReference>